<dbReference type="PROSITE" id="PS01124">
    <property type="entry name" value="HTH_ARAC_FAMILY_2"/>
    <property type="match status" value="1"/>
</dbReference>
<dbReference type="SMART" id="SM00342">
    <property type="entry name" value="HTH_ARAC"/>
    <property type="match status" value="1"/>
</dbReference>
<dbReference type="InterPro" id="IPR037923">
    <property type="entry name" value="HTH-like"/>
</dbReference>
<dbReference type="InterPro" id="IPR018062">
    <property type="entry name" value="HTH_AraC-typ_CS"/>
</dbReference>
<gene>
    <name evidence="5" type="ORF">I8J29_03225</name>
</gene>
<accession>A0ABS3W4G9</accession>
<protein>
    <submittedName>
        <fullName evidence="5">AraC family transcriptional regulator</fullName>
    </submittedName>
</protein>
<dbReference type="InterPro" id="IPR014710">
    <property type="entry name" value="RmlC-like_jellyroll"/>
</dbReference>
<dbReference type="PANTHER" id="PTHR43280">
    <property type="entry name" value="ARAC-FAMILY TRANSCRIPTIONAL REGULATOR"/>
    <property type="match status" value="1"/>
</dbReference>
<evidence type="ECO:0000313" key="6">
    <source>
        <dbReference type="Proteomes" id="UP000670947"/>
    </source>
</evidence>
<dbReference type="InterPro" id="IPR003313">
    <property type="entry name" value="AraC-bd"/>
</dbReference>
<dbReference type="InterPro" id="IPR018060">
    <property type="entry name" value="HTH_AraC"/>
</dbReference>
<dbReference type="InterPro" id="IPR020449">
    <property type="entry name" value="Tscrpt_reg_AraC-type_HTH"/>
</dbReference>
<dbReference type="Gene3D" id="1.10.10.60">
    <property type="entry name" value="Homeodomain-like"/>
    <property type="match status" value="2"/>
</dbReference>
<dbReference type="SUPFAM" id="SSF46689">
    <property type="entry name" value="Homeodomain-like"/>
    <property type="match status" value="2"/>
</dbReference>
<feature type="domain" description="HTH araC/xylS-type" evidence="4">
    <location>
        <begin position="187"/>
        <end position="285"/>
    </location>
</feature>
<organism evidence="5 6">
    <name type="scientific">Paenibacillus artemisiicola</name>
    <dbReference type="NCBI Taxonomy" id="1172618"/>
    <lineage>
        <taxon>Bacteria</taxon>
        <taxon>Bacillati</taxon>
        <taxon>Bacillota</taxon>
        <taxon>Bacilli</taxon>
        <taxon>Bacillales</taxon>
        <taxon>Paenibacillaceae</taxon>
        <taxon>Paenibacillus</taxon>
    </lineage>
</organism>
<evidence type="ECO:0000256" key="2">
    <source>
        <dbReference type="ARBA" id="ARBA00023125"/>
    </source>
</evidence>
<proteinExistence type="predicted"/>
<evidence type="ECO:0000256" key="1">
    <source>
        <dbReference type="ARBA" id="ARBA00023015"/>
    </source>
</evidence>
<dbReference type="EMBL" id="JAGGDJ010000001">
    <property type="protein sequence ID" value="MBO7743192.1"/>
    <property type="molecule type" value="Genomic_DNA"/>
</dbReference>
<keyword evidence="2" id="KW-0238">DNA-binding</keyword>
<dbReference type="PRINTS" id="PR00032">
    <property type="entry name" value="HTHARAC"/>
</dbReference>
<dbReference type="InterPro" id="IPR009057">
    <property type="entry name" value="Homeodomain-like_sf"/>
</dbReference>
<dbReference type="Pfam" id="PF12833">
    <property type="entry name" value="HTH_18"/>
    <property type="match status" value="1"/>
</dbReference>
<reference evidence="5 6" key="1">
    <citation type="submission" date="2021-03" db="EMBL/GenBank/DDBJ databases">
        <title>Paenibacillus artemisicola MWE-103 whole genome sequence.</title>
        <authorList>
            <person name="Ham Y.J."/>
        </authorList>
    </citation>
    <scope>NUCLEOTIDE SEQUENCE [LARGE SCALE GENOMIC DNA]</scope>
    <source>
        <strain evidence="5 6">MWE-103</strain>
    </source>
</reference>
<evidence type="ECO:0000313" key="5">
    <source>
        <dbReference type="EMBL" id="MBO7743192.1"/>
    </source>
</evidence>
<name>A0ABS3W4G9_9BACL</name>
<sequence length="286" mass="33110">MRPVRKNFESLPDFPFSLAFRDTKTPQNELPDHLHDWYELVYVHRGKGSFFIDRTIYDMREGDLFIIPGNTIHRAFPDKEEPVTSTALFLSPLFVEQPLIGEAFTYLQCFDQSRKNRIFKLACSAELQMRIEGILARIEAELRLQELGYRHAVLLDTQRLLLEINRDQNDGKQPKSHAAFKGPNWVRDILLYIDNHFTEDIGLSRLCSMASVSPAHFSRVFKQLTGMNVTRFINVKRIVHAKELLLETEENVSTISSACGFESLPHFHQVFKKIAGVTPSRFRKQD</sequence>
<keyword evidence="1" id="KW-0805">Transcription regulation</keyword>
<dbReference type="Gene3D" id="2.60.120.10">
    <property type="entry name" value="Jelly Rolls"/>
    <property type="match status" value="1"/>
</dbReference>
<comment type="caution">
    <text evidence="5">The sequence shown here is derived from an EMBL/GenBank/DDBJ whole genome shotgun (WGS) entry which is preliminary data.</text>
</comment>
<dbReference type="Pfam" id="PF02311">
    <property type="entry name" value="AraC_binding"/>
    <property type="match status" value="1"/>
</dbReference>
<keyword evidence="3" id="KW-0804">Transcription</keyword>
<dbReference type="RefSeq" id="WP_208846204.1">
    <property type="nucleotide sequence ID" value="NZ_JAGGDJ010000001.1"/>
</dbReference>
<dbReference type="Proteomes" id="UP000670947">
    <property type="component" value="Unassembled WGS sequence"/>
</dbReference>
<dbReference type="PROSITE" id="PS00041">
    <property type="entry name" value="HTH_ARAC_FAMILY_1"/>
    <property type="match status" value="1"/>
</dbReference>
<evidence type="ECO:0000256" key="3">
    <source>
        <dbReference type="ARBA" id="ARBA00023163"/>
    </source>
</evidence>
<keyword evidence="6" id="KW-1185">Reference proteome</keyword>
<evidence type="ECO:0000259" key="4">
    <source>
        <dbReference type="PROSITE" id="PS01124"/>
    </source>
</evidence>
<dbReference type="SUPFAM" id="SSF51215">
    <property type="entry name" value="Regulatory protein AraC"/>
    <property type="match status" value="1"/>
</dbReference>
<dbReference type="PANTHER" id="PTHR43280:SF28">
    <property type="entry name" value="HTH-TYPE TRANSCRIPTIONAL ACTIVATOR RHAS"/>
    <property type="match status" value="1"/>
</dbReference>